<feature type="binding site" description="axial binding residue" evidence="20">
    <location>
        <position position="227"/>
    </location>
    <ligand>
        <name>heme c</name>
        <dbReference type="ChEBI" id="CHEBI:61717"/>
        <label>2</label>
    </ligand>
    <ligandPart>
        <name>Fe</name>
        <dbReference type="ChEBI" id="CHEBI:18248"/>
    </ligandPart>
</feature>
<keyword evidence="11" id="KW-0677">Repeat</keyword>
<dbReference type="Pfam" id="PF13442">
    <property type="entry name" value="Cytochrome_CBB3"/>
    <property type="match status" value="1"/>
</dbReference>
<dbReference type="PROSITE" id="PS51007">
    <property type="entry name" value="CYTC"/>
    <property type="match status" value="2"/>
</dbReference>
<evidence type="ECO:0000256" key="11">
    <source>
        <dbReference type="ARBA" id="ARBA00022737"/>
    </source>
</evidence>
<sequence length="294" mass="31739">MSDHPIKDDVSGVDTTGHEWDGIRELNNPLPKWWIYTFYACIAWAAVYWVVMPAWPYFWDGAWHHTKGVIGYTQRNEVGNELKLVAAGRAEVMKQIAAMPLQDIVKNDNLMEVALAGGKAAFGDNCAPCHGSGAQGSKGFPNLNDDDWLWGGTLSDIETTVTHGIRWEADADTRENMMPRFLDDSILKSDEVNDVAEYVLSLSGHSTDAAAAGRGGAVFAKNCVACHGADGKGNQKLGAPNLTDQIWLYGGDKATVVETISHGRGGVMPAWGGRLAPATIKELVLYVHSLGGGQ</sequence>
<dbReference type="GO" id="GO:0016491">
    <property type="term" value="F:oxidoreductase activity"/>
    <property type="evidence" value="ECO:0007669"/>
    <property type="project" value="UniProtKB-KW"/>
</dbReference>
<feature type="binding site" description="axial binding residue" evidence="20">
    <location>
        <position position="178"/>
    </location>
    <ligand>
        <name>heme c</name>
        <dbReference type="ChEBI" id="CHEBI:61717"/>
        <label>2</label>
    </ligand>
    <ligandPart>
        <name>Fe</name>
        <dbReference type="ChEBI" id="CHEBI:18248"/>
    </ligandPart>
</feature>
<keyword evidence="7 21" id="KW-0349">Heme</keyword>
<evidence type="ECO:0000256" key="21">
    <source>
        <dbReference type="PIRSR" id="PIRSR000006-2"/>
    </source>
</evidence>
<keyword evidence="6" id="KW-0997">Cell inner membrane</keyword>
<dbReference type="PANTHER" id="PTHR33751">
    <property type="entry name" value="CBB3-TYPE CYTOCHROME C OXIDASE SUBUNIT FIXP"/>
    <property type="match status" value="1"/>
</dbReference>
<dbReference type="Gene3D" id="1.10.760.10">
    <property type="entry name" value="Cytochrome c-like domain"/>
    <property type="match status" value="2"/>
</dbReference>
<dbReference type="EMBL" id="QMHM01000125">
    <property type="protein sequence ID" value="RAV74160.1"/>
    <property type="molecule type" value="Genomic_DNA"/>
</dbReference>
<dbReference type="InterPro" id="IPR038414">
    <property type="entry name" value="CcoP_N_sf"/>
</dbReference>
<feature type="binding site" description="covalent" evidence="21">
    <location>
        <position position="129"/>
    </location>
    <ligand>
        <name>heme c</name>
        <dbReference type="ChEBI" id="CHEBI:61717"/>
        <label>1</label>
    </ligand>
</feature>
<dbReference type="PIRSF" id="PIRSF000006">
    <property type="entry name" value="Cbb3-Cox_fixP"/>
    <property type="match status" value="1"/>
</dbReference>
<gene>
    <name evidence="24" type="primary">ccoP</name>
    <name evidence="24" type="ORF">DBT54_10380</name>
</gene>
<dbReference type="InterPro" id="IPR009056">
    <property type="entry name" value="Cyt_c-like_dom"/>
</dbReference>
<evidence type="ECO:0000256" key="8">
    <source>
        <dbReference type="ARBA" id="ARBA00022660"/>
    </source>
</evidence>
<organism evidence="24 25">
    <name type="scientific">Aerococcus urinae</name>
    <dbReference type="NCBI Taxonomy" id="1376"/>
    <lineage>
        <taxon>Bacteria</taxon>
        <taxon>Bacillati</taxon>
        <taxon>Bacillota</taxon>
        <taxon>Bacilli</taxon>
        <taxon>Lactobacillales</taxon>
        <taxon>Aerococcaceae</taxon>
        <taxon>Aerococcus</taxon>
    </lineage>
</organism>
<feature type="binding site" description="axial binding residue" evidence="20">
    <location>
        <position position="130"/>
    </location>
    <ligand>
        <name>heme c</name>
        <dbReference type="ChEBI" id="CHEBI:61717"/>
        <label>1</label>
    </ligand>
    <ligandPart>
        <name>Fe</name>
        <dbReference type="ChEBI" id="CHEBI:18248"/>
    </ligandPart>
</feature>
<dbReference type="InterPro" id="IPR032858">
    <property type="entry name" value="CcoP_N"/>
</dbReference>
<evidence type="ECO:0000256" key="16">
    <source>
        <dbReference type="ARBA" id="ARBA00023004"/>
    </source>
</evidence>
<evidence type="ECO:0000256" key="2">
    <source>
        <dbReference type="ARBA" id="ARBA00004673"/>
    </source>
</evidence>
<accession>A0A329NV75</accession>
<keyword evidence="4" id="KW-0813">Transport</keyword>
<feature type="binding site" description="covalent" evidence="21">
    <location>
        <position position="226"/>
    </location>
    <ligand>
        <name>heme c</name>
        <dbReference type="ChEBI" id="CHEBI:61717"/>
        <label>2</label>
    </ligand>
</feature>
<evidence type="ECO:0000256" key="1">
    <source>
        <dbReference type="ARBA" id="ARBA00004533"/>
    </source>
</evidence>
<keyword evidence="12" id="KW-0375">Hydrogen ion transport</keyword>
<name>A0A329NV75_9LACT</name>
<dbReference type="UniPathway" id="UPA00705"/>
<keyword evidence="9 22" id="KW-0812">Transmembrane</keyword>
<evidence type="ECO:0000256" key="10">
    <source>
        <dbReference type="ARBA" id="ARBA00022723"/>
    </source>
</evidence>
<evidence type="ECO:0000256" key="19">
    <source>
        <dbReference type="ARBA" id="ARBA00029635"/>
    </source>
</evidence>
<comment type="subcellular location">
    <subcellularLocation>
        <location evidence="1">Cell inner membrane</location>
    </subcellularLocation>
</comment>
<evidence type="ECO:0000313" key="25">
    <source>
        <dbReference type="Proteomes" id="UP000251923"/>
    </source>
</evidence>
<feature type="binding site" description="axial binding residue" evidence="20">
    <location>
        <position position="268"/>
    </location>
    <ligand>
        <name>heme c</name>
        <dbReference type="ChEBI" id="CHEBI:61717"/>
        <label>1</label>
    </ligand>
    <ligandPart>
        <name>Fe</name>
        <dbReference type="ChEBI" id="CHEBI:18248"/>
    </ligandPart>
</feature>
<dbReference type="PANTHER" id="PTHR33751:SF1">
    <property type="entry name" value="CBB3-TYPE CYTOCHROME C OXIDASE SUBUNIT FIXP"/>
    <property type="match status" value="1"/>
</dbReference>
<evidence type="ECO:0000256" key="13">
    <source>
        <dbReference type="ARBA" id="ARBA00022982"/>
    </source>
</evidence>
<evidence type="ECO:0000256" key="5">
    <source>
        <dbReference type="ARBA" id="ARBA00022475"/>
    </source>
</evidence>
<evidence type="ECO:0000256" key="3">
    <source>
        <dbReference type="ARBA" id="ARBA00006113"/>
    </source>
</evidence>
<evidence type="ECO:0000256" key="15">
    <source>
        <dbReference type="ARBA" id="ARBA00023002"/>
    </source>
</evidence>
<keyword evidence="14 22" id="KW-1133">Transmembrane helix</keyword>
<reference evidence="24 25" key="1">
    <citation type="submission" date="2018-04" db="EMBL/GenBank/DDBJ databases">
        <title>Aerococcus urinae genomes.</title>
        <authorList>
            <person name="Hilt E."/>
            <person name="Gilbert N.M."/>
            <person name="Thomas-White K."/>
            <person name="Putonti C."/>
            <person name="Lewis A.L."/>
            <person name="Visck K.L."/>
            <person name="Wolfe A.J."/>
        </authorList>
    </citation>
    <scope>NUCLEOTIDE SEQUENCE [LARGE SCALE GENOMIC DNA]</scope>
    <source>
        <strain evidence="24 25">UMB7480</strain>
    </source>
</reference>
<evidence type="ECO:0000256" key="6">
    <source>
        <dbReference type="ARBA" id="ARBA00022519"/>
    </source>
</evidence>
<dbReference type="Gene3D" id="6.10.280.130">
    <property type="match status" value="1"/>
</dbReference>
<dbReference type="GO" id="GO:0005886">
    <property type="term" value="C:plasma membrane"/>
    <property type="evidence" value="ECO:0007669"/>
    <property type="project" value="UniProtKB-SubCell"/>
</dbReference>
<evidence type="ECO:0000256" key="4">
    <source>
        <dbReference type="ARBA" id="ARBA00022448"/>
    </source>
</evidence>
<dbReference type="NCBIfam" id="TIGR00782">
    <property type="entry name" value="ccoP"/>
    <property type="match status" value="1"/>
</dbReference>
<protein>
    <recommendedName>
        <fullName evidence="19">Cytochrome c oxidase subunit III</fullName>
    </recommendedName>
</protein>
<proteinExistence type="inferred from homology"/>
<feature type="transmembrane region" description="Helical" evidence="22">
    <location>
        <begin position="33"/>
        <end position="51"/>
    </location>
</feature>
<dbReference type="PRINTS" id="PR00605">
    <property type="entry name" value="CYTCHROMECIC"/>
</dbReference>
<evidence type="ECO:0000256" key="22">
    <source>
        <dbReference type="SAM" id="Phobius"/>
    </source>
</evidence>
<comment type="similarity">
    <text evidence="3">Belongs to the CcoP / FixP family.</text>
</comment>
<evidence type="ECO:0000256" key="17">
    <source>
        <dbReference type="ARBA" id="ARBA00023065"/>
    </source>
</evidence>
<dbReference type="InterPro" id="IPR050597">
    <property type="entry name" value="Cytochrome_c_Oxidase_Subunit"/>
</dbReference>
<dbReference type="GO" id="GO:0006119">
    <property type="term" value="P:oxidative phosphorylation"/>
    <property type="evidence" value="ECO:0007669"/>
    <property type="project" value="UniProtKB-UniPathway"/>
</dbReference>
<evidence type="ECO:0000313" key="24">
    <source>
        <dbReference type="EMBL" id="RAV74160.1"/>
    </source>
</evidence>
<evidence type="ECO:0000256" key="7">
    <source>
        <dbReference type="ARBA" id="ARBA00022617"/>
    </source>
</evidence>
<keyword evidence="13" id="KW-0249">Electron transport</keyword>
<dbReference type="GO" id="GO:0005506">
    <property type="term" value="F:iron ion binding"/>
    <property type="evidence" value="ECO:0007669"/>
    <property type="project" value="InterPro"/>
</dbReference>
<comment type="caution">
    <text evidence="24">The sequence shown here is derived from an EMBL/GenBank/DDBJ whole genome shotgun (WGS) entry which is preliminary data.</text>
</comment>
<keyword evidence="15 24" id="KW-0560">Oxidoreductase</keyword>
<keyword evidence="18 22" id="KW-0472">Membrane</keyword>
<dbReference type="AlphaFoldDB" id="A0A329NV75"/>
<evidence type="ECO:0000256" key="18">
    <source>
        <dbReference type="ARBA" id="ARBA00023136"/>
    </source>
</evidence>
<dbReference type="SUPFAM" id="SSF46626">
    <property type="entry name" value="Cytochrome c"/>
    <property type="match status" value="2"/>
</dbReference>
<comment type="pathway">
    <text evidence="2">Energy metabolism; oxidative phosphorylation.</text>
</comment>
<keyword evidence="16 20" id="KW-0408">Iron</keyword>
<evidence type="ECO:0000256" key="14">
    <source>
        <dbReference type="ARBA" id="ARBA00022989"/>
    </source>
</evidence>
<feature type="domain" description="Cytochrome c" evidence="23">
    <location>
        <begin position="113"/>
        <end position="203"/>
    </location>
</feature>
<dbReference type="InterPro" id="IPR036909">
    <property type="entry name" value="Cyt_c-like_dom_sf"/>
</dbReference>
<feature type="binding site" description="covalent" evidence="21">
    <location>
        <position position="126"/>
    </location>
    <ligand>
        <name>heme c</name>
        <dbReference type="ChEBI" id="CHEBI:61717"/>
        <label>1</label>
    </ligand>
</feature>
<feature type="binding site" description="covalent" evidence="21">
    <location>
        <position position="223"/>
    </location>
    <ligand>
        <name>heme c</name>
        <dbReference type="ChEBI" id="CHEBI:61717"/>
        <label>2</label>
    </ligand>
</feature>
<dbReference type="GO" id="GO:1902600">
    <property type="term" value="P:proton transmembrane transport"/>
    <property type="evidence" value="ECO:0007669"/>
    <property type="project" value="UniProtKB-KW"/>
</dbReference>
<keyword evidence="8" id="KW-0679">Respiratory chain</keyword>
<evidence type="ECO:0000256" key="12">
    <source>
        <dbReference type="ARBA" id="ARBA00022781"/>
    </source>
</evidence>
<dbReference type="Pfam" id="PF00034">
    <property type="entry name" value="Cytochrom_C"/>
    <property type="match status" value="1"/>
</dbReference>
<evidence type="ECO:0000256" key="9">
    <source>
        <dbReference type="ARBA" id="ARBA00022692"/>
    </source>
</evidence>
<evidence type="ECO:0000259" key="23">
    <source>
        <dbReference type="PROSITE" id="PS51007"/>
    </source>
</evidence>
<keyword evidence="5" id="KW-1003">Cell membrane</keyword>
<dbReference type="InterPro" id="IPR004678">
    <property type="entry name" value="Cyt_c_oxidase_cbb3_su3"/>
</dbReference>
<dbReference type="Proteomes" id="UP000251923">
    <property type="component" value="Unassembled WGS sequence"/>
</dbReference>
<dbReference type="GO" id="GO:0009055">
    <property type="term" value="F:electron transfer activity"/>
    <property type="evidence" value="ECO:0007669"/>
    <property type="project" value="InterPro"/>
</dbReference>
<keyword evidence="10 20" id="KW-0479">Metal-binding</keyword>
<dbReference type="InterPro" id="IPR008168">
    <property type="entry name" value="Cyt_C_IC"/>
</dbReference>
<keyword evidence="17" id="KW-0406">Ion transport</keyword>
<dbReference type="GO" id="GO:0020037">
    <property type="term" value="F:heme binding"/>
    <property type="evidence" value="ECO:0007669"/>
    <property type="project" value="InterPro"/>
</dbReference>
<comment type="cofactor">
    <cofactor evidence="21">
        <name>heme c</name>
        <dbReference type="ChEBI" id="CHEBI:61717"/>
    </cofactor>
    <text evidence="21">Binds 2 heme C groups per subunit.</text>
</comment>
<feature type="domain" description="Cytochrome c" evidence="23">
    <location>
        <begin position="210"/>
        <end position="291"/>
    </location>
</feature>
<evidence type="ECO:0000256" key="20">
    <source>
        <dbReference type="PIRSR" id="PIRSR000006-1"/>
    </source>
</evidence>
<dbReference type="Pfam" id="PF14715">
    <property type="entry name" value="FixP_N"/>
    <property type="match status" value="1"/>
</dbReference>